<dbReference type="PANTHER" id="PTHR45899">
    <property type="entry name" value="RHO GTPASE ACTIVATING PROTEIN AT 15B, ISOFORM C"/>
    <property type="match status" value="1"/>
</dbReference>
<dbReference type="Pfam" id="PF00620">
    <property type="entry name" value="RhoGAP"/>
    <property type="match status" value="1"/>
</dbReference>
<dbReference type="PANTHER" id="PTHR45899:SF3">
    <property type="entry name" value="ARF-GAP WITH RHO-GAP DOMAIN, ANK REPEAT AND PH DOMAIN-CONTAINING PROTEIN 1"/>
    <property type="match status" value="1"/>
</dbReference>
<feature type="domain" description="Rho-GAP" evidence="6">
    <location>
        <begin position="447"/>
        <end position="618"/>
    </location>
</feature>
<evidence type="ECO:0000313" key="8">
    <source>
        <dbReference type="Proteomes" id="UP000640762"/>
    </source>
</evidence>
<proteinExistence type="predicted"/>
<dbReference type="GO" id="GO:0005096">
    <property type="term" value="F:GTPase activator activity"/>
    <property type="evidence" value="ECO:0007669"/>
    <property type="project" value="UniProtKB-KW"/>
</dbReference>
<dbReference type="PROSITE" id="PS50003">
    <property type="entry name" value="PH_DOMAIN"/>
    <property type="match status" value="2"/>
</dbReference>
<dbReference type="SUPFAM" id="SSF48350">
    <property type="entry name" value="GTPase activation domain, GAP"/>
    <property type="match status" value="1"/>
</dbReference>
<protein>
    <submittedName>
        <fullName evidence="7">ARAP1 protein</fullName>
    </submittedName>
</protein>
<feature type="domain" description="PH" evidence="3">
    <location>
        <begin position="1"/>
        <end position="58"/>
    </location>
</feature>
<dbReference type="InterPro" id="IPR011993">
    <property type="entry name" value="PH-like_dom_sf"/>
</dbReference>
<dbReference type="InterPro" id="IPR008936">
    <property type="entry name" value="Rho_GTPase_activation_prot"/>
</dbReference>
<dbReference type="GO" id="GO:0007165">
    <property type="term" value="P:signal transduction"/>
    <property type="evidence" value="ECO:0007669"/>
    <property type="project" value="InterPro"/>
</dbReference>
<dbReference type="EMBL" id="WEIX01000527">
    <property type="protein sequence ID" value="NWH15675.1"/>
    <property type="molecule type" value="Genomic_DNA"/>
</dbReference>
<dbReference type="InterPro" id="IPR000159">
    <property type="entry name" value="RA_dom"/>
</dbReference>
<feature type="domain" description="Arf-GAP" evidence="4">
    <location>
        <begin position="64"/>
        <end position="123"/>
    </location>
</feature>
<dbReference type="InterPro" id="IPR038508">
    <property type="entry name" value="ArfGAP_dom_sf"/>
</dbReference>
<dbReference type="Pfam" id="PF00788">
    <property type="entry name" value="RA"/>
    <property type="match status" value="1"/>
</dbReference>
<dbReference type="AlphaFoldDB" id="A0A850T6R3"/>
<dbReference type="InterPro" id="IPR001164">
    <property type="entry name" value="ArfGAP_dom"/>
</dbReference>
<dbReference type="SMART" id="SM00105">
    <property type="entry name" value="ArfGap"/>
    <property type="match status" value="1"/>
</dbReference>
<evidence type="ECO:0000313" key="7">
    <source>
        <dbReference type="EMBL" id="NWH15675.1"/>
    </source>
</evidence>
<gene>
    <name evidence="7" type="primary">Arap1</name>
    <name evidence="7" type="ORF">GRUAME_R02700</name>
</gene>
<comment type="caution">
    <text evidence="7">The sequence shown here is derived from an EMBL/GenBank/DDBJ whole genome shotgun (WGS) entry which is preliminary data.</text>
</comment>
<dbReference type="SMART" id="SM00324">
    <property type="entry name" value="RhoGAP"/>
    <property type="match status" value="1"/>
</dbReference>
<dbReference type="SUPFAM" id="SSF50729">
    <property type="entry name" value="PH domain-like"/>
    <property type="match status" value="3"/>
</dbReference>
<dbReference type="InterPro" id="IPR037278">
    <property type="entry name" value="ARFGAP/RecO"/>
</dbReference>
<dbReference type="Pfam" id="PF01412">
    <property type="entry name" value="ArfGap"/>
    <property type="match status" value="1"/>
</dbReference>
<keyword evidence="2" id="KW-0863">Zinc-finger</keyword>
<dbReference type="GO" id="GO:0005886">
    <property type="term" value="C:plasma membrane"/>
    <property type="evidence" value="ECO:0007669"/>
    <property type="project" value="TreeGrafter"/>
</dbReference>
<name>A0A850T6R3_GRUAM</name>
<dbReference type="Gene3D" id="1.10.555.10">
    <property type="entry name" value="Rho GTPase activation protein"/>
    <property type="match status" value="1"/>
</dbReference>
<keyword evidence="2" id="KW-0862">Zinc</keyword>
<dbReference type="PROSITE" id="PS50115">
    <property type="entry name" value="ARFGAP"/>
    <property type="match status" value="1"/>
</dbReference>
<dbReference type="Pfam" id="PF00169">
    <property type="entry name" value="PH"/>
    <property type="match status" value="1"/>
</dbReference>
<dbReference type="InterPro" id="IPR001849">
    <property type="entry name" value="PH_domain"/>
</dbReference>
<evidence type="ECO:0000259" key="4">
    <source>
        <dbReference type="PROSITE" id="PS50115"/>
    </source>
</evidence>
<evidence type="ECO:0000256" key="1">
    <source>
        <dbReference type="ARBA" id="ARBA00022468"/>
    </source>
</evidence>
<dbReference type="SUPFAM" id="SSF57863">
    <property type="entry name" value="ArfGap/RecO-like zinc finger"/>
    <property type="match status" value="1"/>
</dbReference>
<dbReference type="Proteomes" id="UP000640762">
    <property type="component" value="Unassembled WGS sequence"/>
</dbReference>
<dbReference type="Gene3D" id="1.10.220.150">
    <property type="entry name" value="Arf GTPase activating protein"/>
    <property type="match status" value="1"/>
</dbReference>
<keyword evidence="1" id="KW-0343">GTPase activation</keyword>
<feature type="domain" description="Ras-associating" evidence="5">
    <location>
        <begin position="650"/>
        <end position="709"/>
    </location>
</feature>
<keyword evidence="8" id="KW-1185">Reference proteome</keyword>
<dbReference type="SMART" id="SM00233">
    <property type="entry name" value="PH"/>
    <property type="match status" value="2"/>
</dbReference>
<dbReference type="GO" id="GO:0005802">
    <property type="term" value="C:trans-Golgi network"/>
    <property type="evidence" value="ECO:0007669"/>
    <property type="project" value="TreeGrafter"/>
</dbReference>
<evidence type="ECO:0000256" key="2">
    <source>
        <dbReference type="PROSITE-ProRule" id="PRU00288"/>
    </source>
</evidence>
<sequence>QDYRLGIGITYIEMNVGNVKEVDRRGFDLTTPYRIFSFSADSDQEKEEWVEAMQQSIAEALSNSEVAERIWAVESNRFCADCGSPKPDWASINLCVHRGLGPGITKVRSLKMDRKVWTEELIEVSAPSSREVGGVVVGGCPAARHAPTRFLSPGWVAPRQASLPPPREPSASAAVLPALSQALCAAVTTSDLAETQALLFCGAAVTCATGDPQCPTPLALAEKRPPRLGWWVTSGWLERVGVPSTILCRAEFSRRWCTLQDGVLSYYENDRNAVPNGEIKVEEIVCLLRPSTHGCPGSPFPPSRRIESTFEVYIESERLYLFGLESPDSAREWLKSIAKSFIHPRAEELLALDFERIGRLHYKGGLSLERAKEGWFALAGSALHVCFEDSERQEPLQLRKLQELWGGGRPPAEAGVAGRTLYIQGERKLDFLGWVHAIQKAAGSSGDTLSEQQLTESDVPLLVDRCIDYITQCGTCPGMLRPWDAPSPWSWDAPSPQWGRRVRGGVWRGDGRAVGLNLTFTPLRTHPLPRAPLAVLEDEEAKIGEYRRLLGILPTVNRATLKALINHLFRVQRFSGENQMNTHNLAIVFGPTLFQTDGKDYKAGRVVEDLISHYVKIFNVNDQEMKKQQDEIMAIMKMREAASSGTQQAGDFICTVYLEEKKTEAEQHVKIPATMTAEELTFEILDRRKIVMKEKDYWSCFEVNEREEA</sequence>
<dbReference type="GO" id="GO:0008270">
    <property type="term" value="F:zinc ion binding"/>
    <property type="evidence" value="ECO:0007669"/>
    <property type="project" value="UniProtKB-KW"/>
</dbReference>
<dbReference type="Gene3D" id="2.30.29.30">
    <property type="entry name" value="Pleckstrin-homology domain (PH domain)/Phosphotyrosine-binding domain (PTB)"/>
    <property type="match status" value="2"/>
</dbReference>
<reference evidence="7" key="1">
    <citation type="submission" date="2019-10" db="EMBL/GenBank/DDBJ databases">
        <title>Bird 10,000 Genomes (B10K) Project - Family phase.</title>
        <authorList>
            <person name="Zhang G."/>
        </authorList>
    </citation>
    <scope>NUCLEOTIDE SEQUENCE</scope>
    <source>
        <strain evidence="7">B10K-DU-012-65</strain>
        <tissue evidence="7">Muscle</tissue>
    </source>
</reference>
<dbReference type="GO" id="GO:0008360">
    <property type="term" value="P:regulation of cell shape"/>
    <property type="evidence" value="ECO:0007669"/>
    <property type="project" value="TreeGrafter"/>
</dbReference>
<dbReference type="PROSITE" id="PS50200">
    <property type="entry name" value="RA"/>
    <property type="match status" value="1"/>
</dbReference>
<dbReference type="InterPro" id="IPR000198">
    <property type="entry name" value="RhoGAP_dom"/>
</dbReference>
<dbReference type="GO" id="GO:0005547">
    <property type="term" value="F:phosphatidylinositol-3,4,5-trisphosphate binding"/>
    <property type="evidence" value="ECO:0007669"/>
    <property type="project" value="TreeGrafter"/>
</dbReference>
<feature type="non-terminal residue" evidence="7">
    <location>
        <position position="1"/>
    </location>
</feature>
<evidence type="ECO:0000259" key="5">
    <source>
        <dbReference type="PROSITE" id="PS50200"/>
    </source>
</evidence>
<keyword evidence="2" id="KW-0479">Metal-binding</keyword>
<dbReference type="InterPro" id="IPR052227">
    <property type="entry name" value="Arf-Rho-GAP_ANK-PH_domain"/>
</dbReference>
<evidence type="ECO:0000259" key="6">
    <source>
        <dbReference type="PROSITE" id="PS50238"/>
    </source>
</evidence>
<evidence type="ECO:0000259" key="3">
    <source>
        <dbReference type="PROSITE" id="PS50003"/>
    </source>
</evidence>
<feature type="non-terminal residue" evidence="7">
    <location>
        <position position="709"/>
    </location>
</feature>
<accession>A0A850T6R3</accession>
<dbReference type="PROSITE" id="PS50238">
    <property type="entry name" value="RHOGAP"/>
    <property type="match status" value="1"/>
</dbReference>
<organism evidence="7 8">
    <name type="scientific">Grus americana</name>
    <name type="common">Whooping crane</name>
    <dbReference type="NCBI Taxonomy" id="9117"/>
    <lineage>
        <taxon>Eukaryota</taxon>
        <taxon>Metazoa</taxon>
        <taxon>Chordata</taxon>
        <taxon>Craniata</taxon>
        <taxon>Vertebrata</taxon>
        <taxon>Euteleostomi</taxon>
        <taxon>Archelosauria</taxon>
        <taxon>Archosauria</taxon>
        <taxon>Dinosauria</taxon>
        <taxon>Saurischia</taxon>
        <taxon>Theropoda</taxon>
        <taxon>Coelurosauria</taxon>
        <taxon>Aves</taxon>
        <taxon>Neognathae</taxon>
        <taxon>Neoaves</taxon>
        <taxon>Gruiformes</taxon>
        <taxon>Gruidae</taxon>
        <taxon>Grus</taxon>
    </lineage>
</organism>
<feature type="domain" description="PH" evidence="3">
    <location>
        <begin position="230"/>
        <end position="342"/>
    </location>
</feature>